<protein>
    <submittedName>
        <fullName evidence="10">Putative hydrogenase, membrane subunit</fullName>
    </submittedName>
</protein>
<sequence length="668" mass="71836">MEQGLLLRCVLFVALAWLALGCAGLANLRRTGVIAHGLFPLGALAGLVLAALGLAGVFAGPSSAVLPLGLPDLPFHLRVDPLSAYFLFVLGVVTAGVGAFSSGYFRKGEGTAPGLICFEYHVCVASMVLLLVADDAYCFMVAWETLTLSATFLVMTNHRIAEIRRAAFVYFLISHVGALALLLCFGLLQAGTGDYTFANMRIQHLDGLAASAAFVLALVGFGAKAGIFPLHVWLPDAHPAAPSPVSALLSGFVLKIGLYGILRTVLDLLHVQVAWWGVLMLALGLFGALLGAVFSTIQTDMKRLLAYSSIDNVGLMCVSLGLTILFLGYRLPSLAALSLTALLYQIVAHACFKSLLFLGTGAVLHATGERNLGRLGGLIRFMPWTAWAMLVGVAASAGLPPSSGFVSEWLLVQSFLFTPGLPDSVLGMTVPLVAALVALTAALAGYAMVKFFGIVFLGRPREAKLERARDASPWERIAFGWFAAASVLLGLAPVQYVKVLDALTRALVGAGIAGTNHGWLLFAPVSTARASYMPALFMLFFVACCALAWLLVRRFYHGRLRRAAPWSCGNPFVTARMQDTAEGFGQPIREIFTPFFRIERQLPSPFDRQPAYRMSVADRTWHLLYEPIAALANRVAALVGRLQTGRIAIYLTYSFIVLIALLTVVRRW</sequence>
<feature type="transmembrane region" description="Helical" evidence="8">
    <location>
        <begin position="304"/>
        <end position="329"/>
    </location>
</feature>
<dbReference type="RefSeq" id="WP_004528373.1">
    <property type="nucleotide sequence ID" value="NZ_CM000833.1"/>
</dbReference>
<feature type="domain" description="NADH:quinone oxidoreductase/Mrp antiporter transmembrane" evidence="9">
    <location>
        <begin position="133"/>
        <end position="414"/>
    </location>
</feature>
<feature type="transmembrane region" description="Helical" evidence="8">
    <location>
        <begin position="478"/>
        <end position="497"/>
    </location>
</feature>
<dbReference type="InterPro" id="IPR003918">
    <property type="entry name" value="NADH_UbQ_OxRdtase"/>
</dbReference>
<feature type="transmembrane region" description="Helical" evidence="8">
    <location>
        <begin position="245"/>
        <end position="262"/>
    </location>
</feature>
<accession>A0A0E1W7Z4</accession>
<evidence type="ECO:0000256" key="7">
    <source>
        <dbReference type="RuleBase" id="RU000320"/>
    </source>
</evidence>
<dbReference type="GO" id="GO:0008137">
    <property type="term" value="F:NADH dehydrogenase (ubiquinone) activity"/>
    <property type="evidence" value="ECO:0007669"/>
    <property type="project" value="InterPro"/>
</dbReference>
<feature type="transmembrane region" description="Helical" evidence="8">
    <location>
        <begin position="139"/>
        <end position="156"/>
    </location>
</feature>
<dbReference type="InterPro" id="IPR001750">
    <property type="entry name" value="ND/Mrp_TM"/>
</dbReference>
<dbReference type="PANTHER" id="PTHR42682">
    <property type="entry name" value="HYDROGENASE-4 COMPONENT F"/>
    <property type="match status" value="1"/>
</dbReference>
<dbReference type="InterPro" id="IPR052175">
    <property type="entry name" value="ComplexI-like_HydComp"/>
</dbReference>
<dbReference type="HOGENOM" id="CLU_007100_8_1_4"/>
<dbReference type="PRINTS" id="PR01437">
    <property type="entry name" value="NUOXDRDTASE4"/>
</dbReference>
<dbReference type="GO" id="GO:0005886">
    <property type="term" value="C:plasma membrane"/>
    <property type="evidence" value="ECO:0007669"/>
    <property type="project" value="UniProtKB-SubCell"/>
</dbReference>
<dbReference type="AlphaFoldDB" id="A0A0E1W7Z4"/>
<dbReference type="GO" id="GO:0016491">
    <property type="term" value="F:oxidoreductase activity"/>
    <property type="evidence" value="ECO:0007669"/>
    <property type="project" value="UniProtKB-KW"/>
</dbReference>
<evidence type="ECO:0000256" key="3">
    <source>
        <dbReference type="ARBA" id="ARBA00022692"/>
    </source>
</evidence>
<evidence type="ECO:0000256" key="8">
    <source>
        <dbReference type="SAM" id="Phobius"/>
    </source>
</evidence>
<evidence type="ECO:0000313" key="10">
    <source>
        <dbReference type="EMBL" id="EET05732.1"/>
    </source>
</evidence>
<feature type="transmembrane region" description="Helical" evidence="8">
    <location>
        <begin position="82"/>
        <end position="105"/>
    </location>
</feature>
<comment type="subcellular location">
    <subcellularLocation>
        <location evidence="1">Cell membrane</location>
        <topology evidence="1">Multi-pass membrane protein</topology>
    </subcellularLocation>
    <subcellularLocation>
        <location evidence="7">Membrane</location>
        <topology evidence="7">Multi-pass membrane protein</topology>
    </subcellularLocation>
</comment>
<feature type="transmembrane region" description="Helical" evidence="8">
    <location>
        <begin position="432"/>
        <end position="457"/>
    </location>
</feature>
<dbReference type="EMBL" id="CM000833">
    <property type="protein sequence ID" value="EET05732.1"/>
    <property type="molecule type" value="Genomic_DNA"/>
</dbReference>
<gene>
    <name evidence="10" type="ORF">BURPS1710A_A0695</name>
</gene>
<dbReference type="PANTHER" id="PTHR42682:SF3">
    <property type="entry name" value="FORMATE HYDROGENLYASE SUBUNIT 3-RELATED"/>
    <property type="match status" value="1"/>
</dbReference>
<feature type="transmembrane region" description="Helical" evidence="8">
    <location>
        <begin position="532"/>
        <end position="552"/>
    </location>
</feature>
<evidence type="ECO:0000256" key="2">
    <source>
        <dbReference type="ARBA" id="ARBA00022475"/>
    </source>
</evidence>
<name>A0A0E1W7Z4_BURPE</name>
<feature type="transmembrane region" description="Helical" evidence="8">
    <location>
        <begin position="647"/>
        <end position="665"/>
    </location>
</feature>
<proteinExistence type="predicted"/>
<evidence type="ECO:0000256" key="1">
    <source>
        <dbReference type="ARBA" id="ARBA00004651"/>
    </source>
</evidence>
<evidence type="ECO:0000256" key="6">
    <source>
        <dbReference type="ARBA" id="ARBA00023136"/>
    </source>
</evidence>
<dbReference type="GO" id="GO:0042773">
    <property type="term" value="P:ATP synthesis coupled electron transport"/>
    <property type="evidence" value="ECO:0007669"/>
    <property type="project" value="InterPro"/>
</dbReference>
<keyword evidence="4 8" id="KW-1133">Transmembrane helix</keyword>
<evidence type="ECO:0000259" key="9">
    <source>
        <dbReference type="Pfam" id="PF00361"/>
    </source>
</evidence>
<dbReference type="Proteomes" id="UP000001812">
    <property type="component" value="Chromosome II"/>
</dbReference>
<keyword evidence="3 7" id="KW-0812">Transmembrane</keyword>
<feature type="transmembrane region" description="Helical" evidence="8">
    <location>
        <begin position="378"/>
        <end position="399"/>
    </location>
</feature>
<feature type="transmembrane region" description="Helical" evidence="8">
    <location>
        <begin position="274"/>
        <end position="297"/>
    </location>
</feature>
<keyword evidence="5" id="KW-0560">Oxidoreductase</keyword>
<feature type="transmembrane region" description="Helical" evidence="8">
    <location>
        <begin position="341"/>
        <end position="366"/>
    </location>
</feature>
<feature type="transmembrane region" description="Helical" evidence="8">
    <location>
        <begin position="112"/>
        <end position="133"/>
    </location>
</feature>
<feature type="transmembrane region" description="Helical" evidence="8">
    <location>
        <begin position="168"/>
        <end position="188"/>
    </location>
</feature>
<feature type="transmembrane region" description="Helical" evidence="8">
    <location>
        <begin position="38"/>
        <end position="62"/>
    </location>
</feature>
<keyword evidence="6 8" id="KW-0472">Membrane</keyword>
<organism evidence="10">
    <name type="scientific">Burkholderia pseudomallei 1710a</name>
    <dbReference type="NCBI Taxonomy" id="320371"/>
    <lineage>
        <taxon>Bacteria</taxon>
        <taxon>Pseudomonadati</taxon>
        <taxon>Pseudomonadota</taxon>
        <taxon>Betaproteobacteria</taxon>
        <taxon>Burkholderiales</taxon>
        <taxon>Burkholderiaceae</taxon>
        <taxon>Burkholderia</taxon>
        <taxon>pseudomallei group</taxon>
    </lineage>
</organism>
<keyword evidence="2" id="KW-1003">Cell membrane</keyword>
<reference evidence="10" key="1">
    <citation type="submission" date="2009-05" db="EMBL/GenBank/DDBJ databases">
        <authorList>
            <person name="Harkins D.M."/>
            <person name="DeShazer D."/>
            <person name="Woods D.E."/>
            <person name="Brinkac L.M."/>
            <person name="Brown K.A."/>
            <person name="Hung G.C."/>
            <person name="Tuanyok A."/>
            <person name="Zhang B."/>
            <person name="Nierman W.C."/>
        </authorList>
    </citation>
    <scope>NUCLEOTIDE SEQUENCE [LARGE SCALE GENOMIC DNA]</scope>
    <source>
        <strain evidence="10">1710a</strain>
    </source>
</reference>
<evidence type="ECO:0000256" key="4">
    <source>
        <dbReference type="ARBA" id="ARBA00022989"/>
    </source>
</evidence>
<evidence type="ECO:0000256" key="5">
    <source>
        <dbReference type="ARBA" id="ARBA00023002"/>
    </source>
</evidence>
<dbReference type="Pfam" id="PF00361">
    <property type="entry name" value="Proton_antipo_M"/>
    <property type="match status" value="1"/>
</dbReference>
<dbReference type="NCBIfam" id="NF005086">
    <property type="entry name" value="PRK06521.1"/>
    <property type="match status" value="1"/>
</dbReference>
<feature type="transmembrane region" description="Helical" evidence="8">
    <location>
        <begin position="6"/>
        <end position="26"/>
    </location>
</feature>
<feature type="transmembrane region" description="Helical" evidence="8">
    <location>
        <begin position="208"/>
        <end position="233"/>
    </location>
</feature>